<name>A0ABQ9J490_9CUCU</name>
<protein>
    <submittedName>
        <fullName evidence="2">Uncharacterized protein</fullName>
    </submittedName>
</protein>
<proteinExistence type="predicted"/>
<accession>A0ABQ9J490</accession>
<reference evidence="2" key="1">
    <citation type="journal article" date="2023" name="Insect Mol. Biol.">
        <title>Genome sequencing provides insights into the evolution of gene families encoding plant cell wall-degrading enzymes in longhorned beetles.</title>
        <authorList>
            <person name="Shin N.R."/>
            <person name="Okamura Y."/>
            <person name="Kirsch R."/>
            <person name="Pauchet Y."/>
        </authorList>
    </citation>
    <scope>NUCLEOTIDE SEQUENCE</scope>
    <source>
        <strain evidence="2">MMC_N1</strain>
    </source>
</reference>
<sequence length="87" mass="10019">MAQHGRVPYLIDHYYGDPSEDVKTEFKAAKNMDQNIRSNGSAQSNQSSKKNGRWKKTMSCMNVRNLPGCKQSLTNPRHLLFLLLIYF</sequence>
<evidence type="ECO:0000256" key="1">
    <source>
        <dbReference type="SAM" id="MobiDB-lite"/>
    </source>
</evidence>
<evidence type="ECO:0000313" key="2">
    <source>
        <dbReference type="EMBL" id="KAJ8972750.1"/>
    </source>
</evidence>
<dbReference type="Proteomes" id="UP001162164">
    <property type="component" value="Unassembled WGS sequence"/>
</dbReference>
<comment type="caution">
    <text evidence="2">The sequence shown here is derived from an EMBL/GenBank/DDBJ whole genome shotgun (WGS) entry which is preliminary data.</text>
</comment>
<organism evidence="2 3">
    <name type="scientific">Molorchus minor</name>
    <dbReference type="NCBI Taxonomy" id="1323400"/>
    <lineage>
        <taxon>Eukaryota</taxon>
        <taxon>Metazoa</taxon>
        <taxon>Ecdysozoa</taxon>
        <taxon>Arthropoda</taxon>
        <taxon>Hexapoda</taxon>
        <taxon>Insecta</taxon>
        <taxon>Pterygota</taxon>
        <taxon>Neoptera</taxon>
        <taxon>Endopterygota</taxon>
        <taxon>Coleoptera</taxon>
        <taxon>Polyphaga</taxon>
        <taxon>Cucujiformia</taxon>
        <taxon>Chrysomeloidea</taxon>
        <taxon>Cerambycidae</taxon>
        <taxon>Lamiinae</taxon>
        <taxon>Monochamini</taxon>
        <taxon>Molorchus</taxon>
    </lineage>
</organism>
<evidence type="ECO:0000313" key="3">
    <source>
        <dbReference type="Proteomes" id="UP001162164"/>
    </source>
</evidence>
<feature type="region of interest" description="Disordered" evidence="1">
    <location>
        <begin position="33"/>
        <end position="54"/>
    </location>
</feature>
<gene>
    <name evidence="2" type="ORF">NQ317_013804</name>
</gene>
<keyword evidence="3" id="KW-1185">Reference proteome</keyword>
<dbReference type="EMBL" id="JAPWTJ010001305">
    <property type="protein sequence ID" value="KAJ8972750.1"/>
    <property type="molecule type" value="Genomic_DNA"/>
</dbReference>
<feature type="compositionally biased region" description="Polar residues" evidence="1">
    <location>
        <begin position="33"/>
        <end position="49"/>
    </location>
</feature>